<accession>A0ABP6WU22</accession>
<comment type="catalytic activity">
    <reaction evidence="1">
        <text>beta-D-ribopyranose = beta-D-ribofuranose</text>
        <dbReference type="Rhea" id="RHEA:25432"/>
        <dbReference type="ChEBI" id="CHEBI:27476"/>
        <dbReference type="ChEBI" id="CHEBI:47002"/>
        <dbReference type="EC" id="5.4.99.62"/>
    </reaction>
</comment>
<protein>
    <submittedName>
        <fullName evidence="4">RbsD/FucU family protein</fullName>
    </submittedName>
</protein>
<dbReference type="RefSeq" id="WP_204912098.1">
    <property type="nucleotide sequence ID" value="NZ_BAAAYR010000001.1"/>
</dbReference>
<dbReference type="PANTHER" id="PTHR31690">
    <property type="entry name" value="FUCOSE MUTAROTASE"/>
    <property type="match status" value="1"/>
</dbReference>
<comment type="caution">
    <text evidence="4">The sequence shown here is derived from an EMBL/GenBank/DDBJ whole genome shotgun (WGS) entry which is preliminary data.</text>
</comment>
<dbReference type="SUPFAM" id="SSF102546">
    <property type="entry name" value="RbsD-like"/>
    <property type="match status" value="1"/>
</dbReference>
<keyword evidence="2" id="KW-0413">Isomerase</keyword>
<evidence type="ECO:0000313" key="4">
    <source>
        <dbReference type="EMBL" id="GAA3555576.1"/>
    </source>
</evidence>
<dbReference type="Gene3D" id="3.40.1650.10">
    <property type="entry name" value="RbsD-like domain"/>
    <property type="match status" value="1"/>
</dbReference>
<dbReference type="InterPro" id="IPR007721">
    <property type="entry name" value="RbsD_FucU"/>
</dbReference>
<dbReference type="PANTHER" id="PTHR31690:SF4">
    <property type="entry name" value="FUCOSE MUTAROTASE"/>
    <property type="match status" value="1"/>
</dbReference>
<gene>
    <name evidence="4" type="ORF">GCM10022197_08430</name>
</gene>
<name>A0ABP6WU22_9ACTN</name>
<evidence type="ECO:0000256" key="2">
    <source>
        <dbReference type="ARBA" id="ARBA00023235"/>
    </source>
</evidence>
<proteinExistence type="predicted"/>
<reference evidence="5" key="1">
    <citation type="journal article" date="2019" name="Int. J. Syst. Evol. Microbiol.">
        <title>The Global Catalogue of Microorganisms (GCM) 10K type strain sequencing project: providing services to taxonomists for standard genome sequencing and annotation.</title>
        <authorList>
            <consortium name="The Broad Institute Genomics Platform"/>
            <consortium name="The Broad Institute Genome Sequencing Center for Infectious Disease"/>
            <person name="Wu L."/>
            <person name="Ma J."/>
        </authorList>
    </citation>
    <scope>NUCLEOTIDE SEQUENCE [LARGE SCALE GENOMIC DNA]</scope>
    <source>
        <strain evidence="5">JCM 16540</strain>
    </source>
</reference>
<evidence type="ECO:0000256" key="3">
    <source>
        <dbReference type="ARBA" id="ARBA00036324"/>
    </source>
</evidence>
<dbReference type="InterPro" id="IPR050443">
    <property type="entry name" value="RbsD/FucU_mutarotase"/>
</dbReference>
<sequence length="138" mass="14656">MLRYPLTHPEILDALGSAGHGSRVLLADANYPFRTAAGPHARLVYLNVRPGLVGVVDMLAVLSTAVVVEEALVMLPETGPEPEVFAAFRQLLPDLELPGVPRQAFYAAARSEDVALVIATGEQRLYANILLTLGVAAG</sequence>
<dbReference type="EMBL" id="BAAAYR010000001">
    <property type="protein sequence ID" value="GAA3555576.1"/>
    <property type="molecule type" value="Genomic_DNA"/>
</dbReference>
<comment type="catalytic activity">
    <reaction evidence="3">
        <text>alpha-L-fucose = beta-L-fucose</text>
        <dbReference type="Rhea" id="RHEA:25580"/>
        <dbReference type="ChEBI" id="CHEBI:42548"/>
        <dbReference type="ChEBI" id="CHEBI:42589"/>
        <dbReference type="EC" id="5.1.3.29"/>
    </reaction>
</comment>
<dbReference type="Pfam" id="PF05025">
    <property type="entry name" value="RbsD_FucU"/>
    <property type="match status" value="1"/>
</dbReference>
<keyword evidence="5" id="KW-1185">Reference proteome</keyword>
<organism evidence="4 5">
    <name type="scientific">Microlunatus spumicola</name>
    <dbReference type="NCBI Taxonomy" id="81499"/>
    <lineage>
        <taxon>Bacteria</taxon>
        <taxon>Bacillati</taxon>
        <taxon>Actinomycetota</taxon>
        <taxon>Actinomycetes</taxon>
        <taxon>Propionibacteriales</taxon>
        <taxon>Propionibacteriaceae</taxon>
        <taxon>Microlunatus</taxon>
    </lineage>
</organism>
<dbReference type="InterPro" id="IPR023750">
    <property type="entry name" value="RbsD-like_sf"/>
</dbReference>
<evidence type="ECO:0000313" key="5">
    <source>
        <dbReference type="Proteomes" id="UP001500767"/>
    </source>
</evidence>
<evidence type="ECO:0000256" key="1">
    <source>
        <dbReference type="ARBA" id="ARBA00000223"/>
    </source>
</evidence>
<dbReference type="Proteomes" id="UP001500767">
    <property type="component" value="Unassembled WGS sequence"/>
</dbReference>